<dbReference type="eggNOG" id="ENOG502S5PM">
    <property type="taxonomic scope" value="Eukaryota"/>
</dbReference>
<gene>
    <name evidence="3" type="ORF">A1O3_04727</name>
</gene>
<feature type="region of interest" description="Disordered" evidence="1">
    <location>
        <begin position="45"/>
        <end position="66"/>
    </location>
</feature>
<evidence type="ECO:0008006" key="5">
    <source>
        <dbReference type="Google" id="ProtNLM"/>
    </source>
</evidence>
<accession>W9Y342</accession>
<keyword evidence="2" id="KW-1133">Transmembrane helix</keyword>
<comment type="caution">
    <text evidence="3">The sequence shown here is derived from an EMBL/GenBank/DDBJ whole genome shotgun (WGS) entry which is preliminary data.</text>
</comment>
<reference evidence="3 4" key="1">
    <citation type="submission" date="2013-03" db="EMBL/GenBank/DDBJ databases">
        <title>The Genome Sequence of Capronia epimyces CBS 606.96.</title>
        <authorList>
            <consortium name="The Broad Institute Genomics Platform"/>
            <person name="Cuomo C."/>
            <person name="de Hoog S."/>
            <person name="Gorbushina A."/>
            <person name="Walker B."/>
            <person name="Young S.K."/>
            <person name="Zeng Q."/>
            <person name="Gargeya S."/>
            <person name="Fitzgerald M."/>
            <person name="Haas B."/>
            <person name="Abouelleil A."/>
            <person name="Allen A.W."/>
            <person name="Alvarado L."/>
            <person name="Arachchi H.M."/>
            <person name="Berlin A.M."/>
            <person name="Chapman S.B."/>
            <person name="Gainer-Dewar J."/>
            <person name="Goldberg J."/>
            <person name="Griggs A."/>
            <person name="Gujja S."/>
            <person name="Hansen M."/>
            <person name="Howarth C."/>
            <person name="Imamovic A."/>
            <person name="Ireland A."/>
            <person name="Larimer J."/>
            <person name="McCowan C."/>
            <person name="Murphy C."/>
            <person name="Pearson M."/>
            <person name="Poon T.W."/>
            <person name="Priest M."/>
            <person name="Roberts A."/>
            <person name="Saif S."/>
            <person name="Shea T."/>
            <person name="Sisk P."/>
            <person name="Sykes S."/>
            <person name="Wortman J."/>
            <person name="Nusbaum C."/>
            <person name="Birren B."/>
        </authorList>
    </citation>
    <scope>NUCLEOTIDE SEQUENCE [LARGE SCALE GENOMIC DNA]</scope>
    <source>
        <strain evidence="3 4">CBS 606.96</strain>
    </source>
</reference>
<keyword evidence="2" id="KW-0472">Membrane</keyword>
<protein>
    <recommendedName>
        <fullName evidence="5">DUF3445 domain-containing protein</fullName>
    </recommendedName>
</protein>
<keyword evidence="2" id="KW-0812">Transmembrane</keyword>
<dbReference type="GeneID" id="19168845"/>
<proteinExistence type="predicted"/>
<feature type="transmembrane region" description="Helical" evidence="2">
    <location>
        <begin position="12"/>
        <end position="33"/>
    </location>
</feature>
<evidence type="ECO:0000256" key="2">
    <source>
        <dbReference type="SAM" id="Phobius"/>
    </source>
</evidence>
<sequence>MAMDSLLHEGLSWLLPNLGLVVIALGLITAAAIPRVLTPKAATATATATETVNPPHENKNESESEIHPLLDFDVATRPPHPYRPWRSGKFAMTMGVSKVKPEEWLDLDNKYWQEQELRRQLLVESRPEVMQLLHGSEAACIEVLDTVVDYLTRRYPSLFYRPEGKDGYIYNGLTNLSFKITAPYELHPLEIAAQLVMEDLNLLVQGFGPEPDQYYLSASFSMAPAGWYLKERIGWPLWKIHGPVPLWEEKLRLSVERFFLRMKPGDIVMRQNFFLQTNNAMFQQEPFANSMLSAPKIEDIRIRHERQTLRRLPKTGAVLFTVRTYLTPVVDLQDEPDSIREFLGAVNALPESMAKYKGRDVWGEVVESWCKKQLEHTDTDSA</sequence>
<dbReference type="AlphaFoldDB" id="W9Y342"/>
<evidence type="ECO:0000313" key="3">
    <source>
        <dbReference type="EMBL" id="EXJ84060.1"/>
    </source>
</evidence>
<dbReference type="HOGENOM" id="CLU_025462_2_0_1"/>
<dbReference type="STRING" id="1182542.W9Y342"/>
<name>W9Y342_9EURO</name>
<dbReference type="InterPro" id="IPR021848">
    <property type="entry name" value="HODM_asu-like"/>
</dbReference>
<dbReference type="OrthoDB" id="5043642at2759"/>
<dbReference type="Proteomes" id="UP000019478">
    <property type="component" value="Unassembled WGS sequence"/>
</dbReference>
<keyword evidence="4" id="KW-1185">Reference proteome</keyword>
<dbReference type="EMBL" id="AMGY01000004">
    <property type="protein sequence ID" value="EXJ84060.1"/>
    <property type="molecule type" value="Genomic_DNA"/>
</dbReference>
<dbReference type="RefSeq" id="XP_007733045.1">
    <property type="nucleotide sequence ID" value="XM_007734855.1"/>
</dbReference>
<dbReference type="Pfam" id="PF11927">
    <property type="entry name" value="HODM_asu-like"/>
    <property type="match status" value="1"/>
</dbReference>
<evidence type="ECO:0000256" key="1">
    <source>
        <dbReference type="SAM" id="MobiDB-lite"/>
    </source>
</evidence>
<organism evidence="3 4">
    <name type="scientific">Capronia epimyces CBS 606.96</name>
    <dbReference type="NCBI Taxonomy" id="1182542"/>
    <lineage>
        <taxon>Eukaryota</taxon>
        <taxon>Fungi</taxon>
        <taxon>Dikarya</taxon>
        <taxon>Ascomycota</taxon>
        <taxon>Pezizomycotina</taxon>
        <taxon>Eurotiomycetes</taxon>
        <taxon>Chaetothyriomycetidae</taxon>
        <taxon>Chaetothyriales</taxon>
        <taxon>Herpotrichiellaceae</taxon>
        <taxon>Capronia</taxon>
    </lineage>
</organism>
<feature type="compositionally biased region" description="Basic and acidic residues" evidence="1">
    <location>
        <begin position="56"/>
        <end position="66"/>
    </location>
</feature>
<evidence type="ECO:0000313" key="4">
    <source>
        <dbReference type="Proteomes" id="UP000019478"/>
    </source>
</evidence>